<keyword evidence="7" id="KW-0482">Metalloprotease</keyword>
<dbReference type="GO" id="GO:0046872">
    <property type="term" value="F:metal ion binding"/>
    <property type="evidence" value="ECO:0007669"/>
    <property type="project" value="UniProtKB-KW"/>
</dbReference>
<proteinExistence type="predicted"/>
<dbReference type="Proteomes" id="UP000241421">
    <property type="component" value="Unassembled WGS sequence"/>
</dbReference>
<evidence type="ECO:0000256" key="3">
    <source>
        <dbReference type="ARBA" id="ARBA00022729"/>
    </source>
</evidence>
<dbReference type="InterPro" id="IPR009045">
    <property type="entry name" value="Zn_M74/Hedgehog-like"/>
</dbReference>
<dbReference type="Gene3D" id="3.30.1380.10">
    <property type="match status" value="1"/>
</dbReference>
<evidence type="ECO:0000256" key="2">
    <source>
        <dbReference type="ARBA" id="ARBA00022723"/>
    </source>
</evidence>
<name>A0A2U2HLX1_9BURK</name>
<dbReference type="EMBL" id="PXWF02000196">
    <property type="protein sequence ID" value="PWF48425.1"/>
    <property type="molecule type" value="Genomic_DNA"/>
</dbReference>
<evidence type="ECO:0000256" key="8">
    <source>
        <dbReference type="SAM" id="SignalP"/>
    </source>
</evidence>
<evidence type="ECO:0000256" key="7">
    <source>
        <dbReference type="ARBA" id="ARBA00023049"/>
    </source>
</evidence>
<dbReference type="GO" id="GO:0006508">
    <property type="term" value="P:proteolysis"/>
    <property type="evidence" value="ECO:0007669"/>
    <property type="project" value="UniProtKB-KW"/>
</dbReference>
<dbReference type="SUPFAM" id="SSF55166">
    <property type="entry name" value="Hedgehog/DD-peptidase"/>
    <property type="match status" value="1"/>
</dbReference>
<keyword evidence="10" id="KW-1185">Reference proteome</keyword>
<dbReference type="GO" id="GO:0030288">
    <property type="term" value="C:outer membrane-bounded periplasmic space"/>
    <property type="evidence" value="ECO:0007669"/>
    <property type="project" value="InterPro"/>
</dbReference>
<comment type="caution">
    <text evidence="9">The sequence shown here is derived from an EMBL/GenBank/DDBJ whole genome shotgun (WGS) entry which is preliminary data.</text>
</comment>
<sequence length="229" mass="24434">MHRLLRPLASLIAALPLLAGAADSVCFGTSGKGRLEGGVRLPAGGANFAPYSTLGVRLGRTHVHAAVARTVVDAYAMLALSRPATTYVYGETGWAGGGRIRPHRTHQNGSAVDFMVPVLDPAGRSVPLPSGAGNKYGYAIEFDAAGRYRDLRIDFEAVAAHLAALQAAVRKNGIRVERVIIEPAYIALLGMGKPGASTRPPIPFMRGKAWIRHDEHYHVDFALPCRPLP</sequence>
<keyword evidence="1" id="KW-0645">Protease</keyword>
<evidence type="ECO:0000256" key="4">
    <source>
        <dbReference type="ARBA" id="ARBA00022764"/>
    </source>
</evidence>
<dbReference type="AlphaFoldDB" id="A0A2U2HLX1"/>
<feature type="chain" id="PRO_5015576454" evidence="8">
    <location>
        <begin position="22"/>
        <end position="229"/>
    </location>
</feature>
<keyword evidence="3 8" id="KW-0732">Signal</keyword>
<dbReference type="RefSeq" id="WP_106757619.1">
    <property type="nucleotide sequence ID" value="NZ_PXWF02000196.1"/>
</dbReference>
<evidence type="ECO:0000256" key="1">
    <source>
        <dbReference type="ARBA" id="ARBA00022670"/>
    </source>
</evidence>
<evidence type="ECO:0000313" key="10">
    <source>
        <dbReference type="Proteomes" id="UP000241421"/>
    </source>
</evidence>
<evidence type="ECO:0000313" key="9">
    <source>
        <dbReference type="EMBL" id="PWF48425.1"/>
    </source>
</evidence>
<dbReference type="OrthoDB" id="1467367at2"/>
<feature type="signal peptide" evidence="8">
    <location>
        <begin position="1"/>
        <end position="21"/>
    </location>
</feature>
<reference evidence="9 10" key="1">
    <citation type="submission" date="2018-04" db="EMBL/GenBank/DDBJ databases">
        <title>Massilia violaceinigra sp. nov., a novel purple-pigmented bacterium isolated from Tianshan glacier, Xinjiang, China.</title>
        <authorList>
            <person name="Wang H."/>
        </authorList>
    </citation>
    <scope>NUCLEOTIDE SEQUENCE [LARGE SCALE GENOMIC DNA]</scope>
    <source>
        <strain evidence="9 10">B448-2</strain>
    </source>
</reference>
<keyword evidence="2" id="KW-0479">Metal-binding</keyword>
<keyword evidence="4" id="KW-0574">Periplasm</keyword>
<accession>A0A2U2HLX1</accession>
<keyword evidence="5" id="KW-0378">Hydrolase</keyword>
<dbReference type="GO" id="GO:0004252">
    <property type="term" value="F:serine-type endopeptidase activity"/>
    <property type="evidence" value="ECO:0007669"/>
    <property type="project" value="InterPro"/>
</dbReference>
<gene>
    <name evidence="9" type="ORF">C7C56_011945</name>
</gene>
<protein>
    <submittedName>
        <fullName evidence="9">Replication initiation protein</fullName>
    </submittedName>
</protein>
<dbReference type="Pfam" id="PF03411">
    <property type="entry name" value="Peptidase_M74"/>
    <property type="match status" value="1"/>
</dbReference>
<organism evidence="9 10">
    <name type="scientific">Massilia glaciei</name>
    <dbReference type="NCBI Taxonomy" id="1524097"/>
    <lineage>
        <taxon>Bacteria</taxon>
        <taxon>Pseudomonadati</taxon>
        <taxon>Pseudomonadota</taxon>
        <taxon>Betaproteobacteria</taxon>
        <taxon>Burkholderiales</taxon>
        <taxon>Oxalobacteraceae</taxon>
        <taxon>Telluria group</taxon>
        <taxon>Massilia</taxon>
    </lineage>
</organism>
<dbReference type="GO" id="GO:0008237">
    <property type="term" value="F:metallopeptidase activity"/>
    <property type="evidence" value="ECO:0007669"/>
    <property type="project" value="UniProtKB-KW"/>
</dbReference>
<evidence type="ECO:0000256" key="6">
    <source>
        <dbReference type="ARBA" id="ARBA00022833"/>
    </source>
</evidence>
<evidence type="ECO:0000256" key="5">
    <source>
        <dbReference type="ARBA" id="ARBA00022801"/>
    </source>
</evidence>
<dbReference type="InterPro" id="IPR005073">
    <property type="entry name" value="Peptidase_M74"/>
</dbReference>
<keyword evidence="6" id="KW-0862">Zinc</keyword>